<feature type="domain" description="dUTPase-like" evidence="6">
    <location>
        <begin position="79"/>
        <end position="204"/>
    </location>
</feature>
<keyword evidence="5" id="KW-0479">Metal-binding</keyword>
<dbReference type="GO" id="GO:0000287">
    <property type="term" value="F:magnesium ion binding"/>
    <property type="evidence" value="ECO:0007669"/>
    <property type="project" value="UniProtKB-UniRule"/>
</dbReference>
<comment type="cofactor">
    <cofactor evidence="5">
        <name>Mg(2+)</name>
        <dbReference type="ChEBI" id="CHEBI:18420"/>
    </cofactor>
</comment>
<dbReference type="NCBIfam" id="TIGR00576">
    <property type="entry name" value="dut"/>
    <property type="match status" value="1"/>
</dbReference>
<reference evidence="7" key="3">
    <citation type="submission" date="2025-09" db="UniProtKB">
        <authorList>
            <consortium name="Ensembl"/>
        </authorList>
    </citation>
    <scope>IDENTIFICATION</scope>
</reference>
<dbReference type="GeneTree" id="ENSGT00390000018390"/>
<comment type="catalytic activity">
    <reaction evidence="5">
        <text>dUTP + H2O = dUMP + diphosphate + H(+)</text>
        <dbReference type="Rhea" id="RHEA:10248"/>
        <dbReference type="ChEBI" id="CHEBI:15377"/>
        <dbReference type="ChEBI" id="CHEBI:15378"/>
        <dbReference type="ChEBI" id="CHEBI:33019"/>
        <dbReference type="ChEBI" id="CHEBI:61555"/>
        <dbReference type="ChEBI" id="CHEBI:246422"/>
        <dbReference type="EC" id="3.6.1.23"/>
    </reaction>
</comment>
<evidence type="ECO:0000256" key="2">
    <source>
        <dbReference type="ARBA" id="ARBA00006581"/>
    </source>
</evidence>
<protein>
    <recommendedName>
        <fullName evidence="5">Deoxyuridine 5'-triphosphate nucleotidohydrolase</fullName>
        <shortName evidence="5">dUTPase</shortName>
        <ecNumber evidence="5">3.6.1.23</ecNumber>
    </recommendedName>
    <alternativeName>
        <fullName evidence="5">dUTP pyrophosphatase</fullName>
    </alternativeName>
</protein>
<evidence type="ECO:0000313" key="7">
    <source>
        <dbReference type="Ensembl" id="ENSECRP00000022726.1"/>
    </source>
</evidence>
<dbReference type="Ensembl" id="ENSECRT00000023215.1">
    <property type="protein sequence ID" value="ENSECRP00000022726.1"/>
    <property type="gene ID" value="ENSECRG00000015371.1"/>
</dbReference>
<dbReference type="Proteomes" id="UP000694620">
    <property type="component" value="Chromosome 7"/>
</dbReference>
<keyword evidence="8" id="KW-1185">Reference proteome</keyword>
<evidence type="ECO:0000256" key="5">
    <source>
        <dbReference type="RuleBase" id="RU367024"/>
    </source>
</evidence>
<dbReference type="GO" id="GO:0004170">
    <property type="term" value="F:dUTP diphosphatase activity"/>
    <property type="evidence" value="ECO:0007669"/>
    <property type="project" value="UniProtKB-UniRule"/>
</dbReference>
<accession>A0A8C4SYE4</accession>
<organism evidence="7 8">
    <name type="scientific">Erpetoichthys calabaricus</name>
    <name type="common">Rope fish</name>
    <name type="synonym">Calamoichthys calabaricus</name>
    <dbReference type="NCBI Taxonomy" id="27687"/>
    <lineage>
        <taxon>Eukaryota</taxon>
        <taxon>Metazoa</taxon>
        <taxon>Chordata</taxon>
        <taxon>Craniata</taxon>
        <taxon>Vertebrata</taxon>
        <taxon>Euteleostomi</taxon>
        <taxon>Actinopterygii</taxon>
        <taxon>Polypteriformes</taxon>
        <taxon>Polypteridae</taxon>
        <taxon>Erpetoichthys</taxon>
    </lineage>
</organism>
<reference evidence="7" key="2">
    <citation type="submission" date="2025-08" db="UniProtKB">
        <authorList>
            <consortium name="Ensembl"/>
        </authorList>
    </citation>
    <scope>IDENTIFICATION</scope>
</reference>
<evidence type="ECO:0000256" key="3">
    <source>
        <dbReference type="ARBA" id="ARBA00022801"/>
    </source>
</evidence>
<dbReference type="EC" id="3.6.1.23" evidence="5"/>
<dbReference type="AlphaFoldDB" id="A0A8C4SYE4"/>
<evidence type="ECO:0000256" key="4">
    <source>
        <dbReference type="ARBA" id="ARBA00023080"/>
    </source>
</evidence>
<comment type="pathway">
    <text evidence="1 5">Pyrimidine metabolism; dUMP biosynthesis; dUMP from dCTP (dUTP route): step 2/2.</text>
</comment>
<sequence>MWEQIWEIAANNPNITVSHVDAHTKGTDAEALFNAVADAQTKTATVTIMEHGTDMAKWAHERGGHLGAAATVKWAHPDAKLPIRGSEGAAGLDLYAIQDETVTERVTIINTGIGVKIPKGHYGHVCPRSSLALKGVTVLAGVIDADYQGTVKVLLQSSMGDPIKLTKGDRIAQLLIIPVHMGKVQESTAPVVKTVRNVGGFGSTDNPHNKTVTCRTNN</sequence>
<dbReference type="UniPathway" id="UPA00610">
    <property type="reaction ID" value="UER00666"/>
</dbReference>
<keyword evidence="5" id="KW-0460">Magnesium</keyword>
<dbReference type="GO" id="GO:0046081">
    <property type="term" value="P:dUTP catabolic process"/>
    <property type="evidence" value="ECO:0007669"/>
    <property type="project" value="UniProtKB-UniRule"/>
</dbReference>
<comment type="function">
    <text evidence="5">Involved in nucleotide metabolism via production of dUMP, the immediate precursor of thymidine nucleotides, and decreases the intracellular concentration of dUTP so that uracil cannot be incorporated into DNA.</text>
</comment>
<dbReference type="Pfam" id="PF00692">
    <property type="entry name" value="dUTPase"/>
    <property type="match status" value="1"/>
</dbReference>
<keyword evidence="3 5" id="KW-0378">Hydrolase</keyword>
<dbReference type="InterPro" id="IPR029054">
    <property type="entry name" value="dUTPase-like"/>
</dbReference>
<dbReference type="PANTHER" id="PTHR11241">
    <property type="entry name" value="DEOXYURIDINE 5'-TRIPHOSPHATE NUCLEOTIDOHYDROLASE"/>
    <property type="match status" value="1"/>
</dbReference>
<comment type="similarity">
    <text evidence="2 5">Belongs to the dUTPase family.</text>
</comment>
<dbReference type="SUPFAM" id="SSF51283">
    <property type="entry name" value="dUTPase-like"/>
    <property type="match status" value="1"/>
</dbReference>
<dbReference type="InterPro" id="IPR033704">
    <property type="entry name" value="dUTPase_trimeric"/>
</dbReference>
<evidence type="ECO:0000259" key="6">
    <source>
        <dbReference type="Pfam" id="PF00692"/>
    </source>
</evidence>
<dbReference type="Gene3D" id="2.70.40.10">
    <property type="match status" value="1"/>
</dbReference>
<evidence type="ECO:0000313" key="8">
    <source>
        <dbReference type="Proteomes" id="UP000694620"/>
    </source>
</evidence>
<dbReference type="InterPro" id="IPR036157">
    <property type="entry name" value="dUTPase-like_sf"/>
</dbReference>
<proteinExistence type="inferred from homology"/>
<reference evidence="7" key="1">
    <citation type="submission" date="2021-06" db="EMBL/GenBank/DDBJ databases">
        <authorList>
            <consortium name="Wellcome Sanger Institute Data Sharing"/>
        </authorList>
    </citation>
    <scope>NUCLEOTIDE SEQUENCE [LARGE SCALE GENOMIC DNA]</scope>
</reference>
<dbReference type="PANTHER" id="PTHR11241:SF0">
    <property type="entry name" value="DEOXYURIDINE 5'-TRIPHOSPHATE NUCLEOTIDOHYDROLASE"/>
    <property type="match status" value="1"/>
</dbReference>
<dbReference type="CDD" id="cd07557">
    <property type="entry name" value="trimeric_dUTPase"/>
    <property type="match status" value="1"/>
</dbReference>
<name>A0A8C4SYE4_ERPCA</name>
<dbReference type="GO" id="GO:0006226">
    <property type="term" value="P:dUMP biosynthetic process"/>
    <property type="evidence" value="ECO:0007669"/>
    <property type="project" value="UniProtKB-UniRule"/>
</dbReference>
<evidence type="ECO:0000256" key="1">
    <source>
        <dbReference type="ARBA" id="ARBA00005142"/>
    </source>
</evidence>
<keyword evidence="4 5" id="KW-0546">Nucleotide metabolism</keyword>
<dbReference type="InterPro" id="IPR008181">
    <property type="entry name" value="dUTPase"/>
</dbReference>